<comment type="cofactor">
    <cofactor evidence="1">
        <name>pyridoxal 5'-phosphate</name>
        <dbReference type="ChEBI" id="CHEBI:597326"/>
    </cofactor>
</comment>
<reference evidence="5" key="1">
    <citation type="submission" date="2013-08" db="EMBL/GenBank/DDBJ databases">
        <authorList>
            <person name="Mendez C."/>
            <person name="Richter M."/>
            <person name="Ferrer M."/>
            <person name="Sanchez J."/>
        </authorList>
    </citation>
    <scope>NUCLEOTIDE SEQUENCE</scope>
</reference>
<dbReference type="Gene3D" id="3.40.640.10">
    <property type="entry name" value="Type I PLP-dependent aspartate aminotransferase-like (Major domain)"/>
    <property type="match status" value="1"/>
</dbReference>
<dbReference type="SUPFAM" id="SSF53383">
    <property type="entry name" value="PLP-dependent transferases"/>
    <property type="match status" value="1"/>
</dbReference>
<dbReference type="InterPro" id="IPR001597">
    <property type="entry name" value="ArAA_b-elim_lyase/Thr_aldolase"/>
</dbReference>
<dbReference type="Gene3D" id="3.90.1150.10">
    <property type="entry name" value="Aspartate Aminotransferase, domain 1"/>
    <property type="match status" value="1"/>
</dbReference>
<dbReference type="InterPro" id="IPR015422">
    <property type="entry name" value="PyrdxlP-dep_Trfase_small"/>
</dbReference>
<keyword evidence="5" id="KW-0456">Lyase</keyword>
<dbReference type="AlphaFoldDB" id="T1CTH6"/>
<protein>
    <submittedName>
        <fullName evidence="5">Tyrosine phenol-lyase</fullName>
    </submittedName>
</protein>
<evidence type="ECO:0000256" key="2">
    <source>
        <dbReference type="ARBA" id="ARBA00009721"/>
    </source>
</evidence>
<dbReference type="GO" id="GO:0016829">
    <property type="term" value="F:lyase activity"/>
    <property type="evidence" value="ECO:0007669"/>
    <property type="project" value="UniProtKB-KW"/>
</dbReference>
<gene>
    <name evidence="5" type="ORF">B1A_05292</name>
</gene>
<dbReference type="InterPro" id="IPR015424">
    <property type="entry name" value="PyrdxlP-dep_Trfase"/>
</dbReference>
<keyword evidence="3" id="KW-0663">Pyridoxal phosphate</keyword>
<dbReference type="PANTHER" id="PTHR32325">
    <property type="entry name" value="BETA-ELIMINATING LYASE-LIKE PROTEIN-RELATED"/>
    <property type="match status" value="1"/>
</dbReference>
<evidence type="ECO:0000256" key="3">
    <source>
        <dbReference type="ARBA" id="ARBA00022898"/>
    </source>
</evidence>
<evidence type="ECO:0000259" key="4">
    <source>
        <dbReference type="Pfam" id="PF01212"/>
    </source>
</evidence>
<dbReference type="Pfam" id="PF01212">
    <property type="entry name" value="Beta_elim_lyase"/>
    <property type="match status" value="1"/>
</dbReference>
<comment type="caution">
    <text evidence="5">The sequence shown here is derived from an EMBL/GenBank/DDBJ whole genome shotgun (WGS) entry which is preliminary data.</text>
</comment>
<dbReference type="GO" id="GO:0006520">
    <property type="term" value="P:amino acid metabolic process"/>
    <property type="evidence" value="ECO:0007669"/>
    <property type="project" value="InterPro"/>
</dbReference>
<comment type="similarity">
    <text evidence="2">Belongs to the beta-eliminating lyase family.</text>
</comment>
<proteinExistence type="inferred from homology"/>
<dbReference type="PANTHER" id="PTHR32325:SF4">
    <property type="entry name" value="TRYPTOPHANASE"/>
    <property type="match status" value="1"/>
</dbReference>
<accession>T1CTH6</accession>
<name>T1CTH6_9ZZZZ</name>
<sequence>MPLYLDMCRWAENAYLVREREASQRRRTIAAIGREFFDRADGATMSAKKDGLVNIGGFVATRDPRLAERLKESLILFEGFPTYGGLARRDLEAVSIGLLEATDLAYLAHRIGQVRELGRRLEARKVPFLRPVGGHGIYLDVRRFLPHLPAPELPGQSLVVELYREGGIRTVEVGS</sequence>
<dbReference type="EMBL" id="AUZX01003853">
    <property type="protein sequence ID" value="EQD72760.1"/>
    <property type="molecule type" value="Genomic_DNA"/>
</dbReference>
<reference evidence="5" key="2">
    <citation type="journal article" date="2014" name="ISME J.">
        <title>Microbial stratification in low pH oxic and suboxic macroscopic growths along an acid mine drainage.</title>
        <authorList>
            <person name="Mendez-Garcia C."/>
            <person name="Mesa V."/>
            <person name="Sprenger R.R."/>
            <person name="Richter M."/>
            <person name="Diez M.S."/>
            <person name="Solano J."/>
            <person name="Bargiela R."/>
            <person name="Golyshina O.V."/>
            <person name="Manteca A."/>
            <person name="Ramos J.L."/>
            <person name="Gallego J.R."/>
            <person name="Llorente I."/>
            <person name="Martins Dos Santos V.A."/>
            <person name="Jensen O.N."/>
            <person name="Pelaez A.I."/>
            <person name="Sanchez J."/>
            <person name="Ferrer M."/>
        </authorList>
    </citation>
    <scope>NUCLEOTIDE SEQUENCE</scope>
</reference>
<organism evidence="5">
    <name type="scientific">mine drainage metagenome</name>
    <dbReference type="NCBI Taxonomy" id="410659"/>
    <lineage>
        <taxon>unclassified sequences</taxon>
        <taxon>metagenomes</taxon>
        <taxon>ecological metagenomes</taxon>
    </lineage>
</organism>
<evidence type="ECO:0000313" key="5">
    <source>
        <dbReference type="EMBL" id="EQD72760.1"/>
    </source>
</evidence>
<evidence type="ECO:0000256" key="1">
    <source>
        <dbReference type="ARBA" id="ARBA00001933"/>
    </source>
</evidence>
<feature type="non-terminal residue" evidence="5">
    <location>
        <position position="175"/>
    </location>
</feature>
<dbReference type="InterPro" id="IPR015421">
    <property type="entry name" value="PyrdxlP-dep_Trfase_major"/>
</dbReference>
<feature type="domain" description="Aromatic amino acid beta-eliminating lyase/threonine aldolase" evidence="4">
    <location>
        <begin position="2"/>
        <end position="129"/>
    </location>
</feature>